<evidence type="ECO:0000256" key="4">
    <source>
        <dbReference type="SAM" id="MobiDB-lite"/>
    </source>
</evidence>
<feature type="domain" description="INO80 complex subunit F" evidence="5">
    <location>
        <begin position="25"/>
        <end position="71"/>
    </location>
</feature>
<comment type="subcellular location">
    <subcellularLocation>
        <location evidence="1">Nucleus</location>
    </subcellularLocation>
</comment>
<evidence type="ECO:0000313" key="7">
    <source>
        <dbReference type="Proteomes" id="UP000016924"/>
    </source>
</evidence>
<dbReference type="eggNOG" id="ENOG502S949">
    <property type="taxonomic scope" value="Eukaryota"/>
</dbReference>
<keyword evidence="2" id="KW-0539">Nucleus</keyword>
<feature type="region of interest" description="Disordered" evidence="4">
    <location>
        <begin position="76"/>
        <end position="107"/>
    </location>
</feature>
<organism evidence="6 7">
    <name type="scientific">Coniosporium apollinis (strain CBS 100218)</name>
    <name type="common">Rock-inhabiting black yeast</name>
    <dbReference type="NCBI Taxonomy" id="1168221"/>
    <lineage>
        <taxon>Eukaryota</taxon>
        <taxon>Fungi</taxon>
        <taxon>Dikarya</taxon>
        <taxon>Ascomycota</taxon>
        <taxon>Pezizomycotina</taxon>
        <taxon>Dothideomycetes</taxon>
        <taxon>Dothideomycetes incertae sedis</taxon>
        <taxon>Coniosporium</taxon>
    </lineage>
</organism>
<dbReference type="Proteomes" id="UP000016924">
    <property type="component" value="Unassembled WGS sequence"/>
</dbReference>
<dbReference type="STRING" id="1168221.R7YR65"/>
<keyword evidence="3" id="KW-0175">Coiled coil</keyword>
<evidence type="ECO:0000256" key="2">
    <source>
        <dbReference type="ARBA" id="ARBA00023242"/>
    </source>
</evidence>
<dbReference type="HOGENOM" id="CLU_1948713_0_0_1"/>
<reference evidence="7" key="1">
    <citation type="submission" date="2012-06" db="EMBL/GenBank/DDBJ databases">
        <title>The genome sequence of Coniosporium apollinis CBS 100218.</title>
        <authorList>
            <consortium name="The Broad Institute Genome Sequencing Platform"/>
            <person name="Cuomo C."/>
            <person name="Gorbushina A."/>
            <person name="Noack S."/>
            <person name="Walker B."/>
            <person name="Young S.K."/>
            <person name="Zeng Q."/>
            <person name="Gargeya S."/>
            <person name="Fitzgerald M."/>
            <person name="Haas B."/>
            <person name="Abouelleil A."/>
            <person name="Alvarado L."/>
            <person name="Arachchi H.M."/>
            <person name="Berlin A.M."/>
            <person name="Chapman S.B."/>
            <person name="Goldberg J."/>
            <person name="Griggs A."/>
            <person name="Gujja S."/>
            <person name="Hansen M."/>
            <person name="Howarth C."/>
            <person name="Imamovic A."/>
            <person name="Larimer J."/>
            <person name="McCowan C."/>
            <person name="Montmayeur A."/>
            <person name="Murphy C."/>
            <person name="Neiman D."/>
            <person name="Pearson M."/>
            <person name="Priest M."/>
            <person name="Roberts A."/>
            <person name="Saif S."/>
            <person name="Shea T."/>
            <person name="Sisk P."/>
            <person name="Sykes S."/>
            <person name="Wortman J."/>
            <person name="Nusbaum C."/>
            <person name="Birren B."/>
        </authorList>
    </citation>
    <scope>NUCLEOTIDE SEQUENCE [LARGE SCALE GENOMIC DNA]</scope>
    <source>
        <strain evidence="7">CBS 100218</strain>
    </source>
</reference>
<feature type="coiled-coil region" evidence="3">
    <location>
        <begin position="22"/>
        <end position="56"/>
    </location>
</feature>
<dbReference type="EMBL" id="JH767568">
    <property type="protein sequence ID" value="EON64412.1"/>
    <property type="molecule type" value="Genomic_DNA"/>
</dbReference>
<name>R7YR65_CONA1</name>
<evidence type="ECO:0000256" key="1">
    <source>
        <dbReference type="ARBA" id="ARBA00004123"/>
    </source>
</evidence>
<dbReference type="InterPro" id="IPR056513">
    <property type="entry name" value="INO80F"/>
</dbReference>
<evidence type="ECO:0000313" key="6">
    <source>
        <dbReference type="EMBL" id="EON64412.1"/>
    </source>
</evidence>
<accession>R7YR65</accession>
<dbReference type="GeneID" id="19900954"/>
<dbReference type="OrthoDB" id="10070927at2759"/>
<gene>
    <name evidence="6" type="ORF">W97_03643</name>
</gene>
<dbReference type="AlphaFoldDB" id="R7YR65"/>
<protein>
    <recommendedName>
        <fullName evidence="5">INO80 complex subunit F domain-containing protein</fullName>
    </recommendedName>
</protein>
<sequence>MPIREKMRINKLINSNLPPSVEEAYHKKCIELKRRINEVEANNDAARLRKTRVNRAIMKLRLERAMLLEQLEKRMEANVDESDRSTSPPPTILPDKYKRSKPTGETSRTYHPLAVTMLLRPYCRVLSIL</sequence>
<keyword evidence="7" id="KW-1185">Reference proteome</keyword>
<proteinExistence type="predicted"/>
<evidence type="ECO:0000256" key="3">
    <source>
        <dbReference type="SAM" id="Coils"/>
    </source>
</evidence>
<evidence type="ECO:0000259" key="5">
    <source>
        <dbReference type="Pfam" id="PF24245"/>
    </source>
</evidence>
<dbReference type="Pfam" id="PF24245">
    <property type="entry name" value="INO80F"/>
    <property type="match status" value="1"/>
</dbReference>
<dbReference type="GO" id="GO:0005634">
    <property type="term" value="C:nucleus"/>
    <property type="evidence" value="ECO:0007669"/>
    <property type="project" value="UniProtKB-SubCell"/>
</dbReference>
<dbReference type="RefSeq" id="XP_007779729.1">
    <property type="nucleotide sequence ID" value="XM_007781539.1"/>
</dbReference>